<organism evidence="9 10">
    <name type="scientific">Leucothrix pacifica</name>
    <dbReference type="NCBI Taxonomy" id="1247513"/>
    <lineage>
        <taxon>Bacteria</taxon>
        <taxon>Pseudomonadati</taxon>
        <taxon>Pseudomonadota</taxon>
        <taxon>Gammaproteobacteria</taxon>
        <taxon>Thiotrichales</taxon>
        <taxon>Thiotrichaceae</taxon>
        <taxon>Leucothrix</taxon>
    </lineage>
</organism>
<dbReference type="InterPro" id="IPR029060">
    <property type="entry name" value="PIN-like_dom_sf"/>
</dbReference>
<dbReference type="OrthoDB" id="9796690at2"/>
<dbReference type="PANTHER" id="PTHR33653:SF1">
    <property type="entry name" value="RIBONUCLEASE VAPC2"/>
    <property type="match status" value="1"/>
</dbReference>
<evidence type="ECO:0000256" key="1">
    <source>
        <dbReference type="ARBA" id="ARBA00001946"/>
    </source>
</evidence>
<dbReference type="InterPro" id="IPR050556">
    <property type="entry name" value="Type_II_TA_system_RNase"/>
</dbReference>
<keyword evidence="2" id="KW-1277">Toxin-antitoxin system</keyword>
<dbReference type="Proteomes" id="UP000245539">
    <property type="component" value="Unassembled WGS sequence"/>
</dbReference>
<dbReference type="GO" id="GO:0004518">
    <property type="term" value="F:nuclease activity"/>
    <property type="evidence" value="ECO:0007669"/>
    <property type="project" value="UniProtKB-KW"/>
</dbReference>
<keyword evidence="6" id="KW-0460">Magnesium</keyword>
<keyword evidence="4" id="KW-0479">Metal-binding</keyword>
<dbReference type="AlphaFoldDB" id="A0A317C291"/>
<dbReference type="SUPFAM" id="SSF88723">
    <property type="entry name" value="PIN domain-like"/>
    <property type="match status" value="1"/>
</dbReference>
<keyword evidence="3" id="KW-0540">Nuclease</keyword>
<evidence type="ECO:0000259" key="8">
    <source>
        <dbReference type="Pfam" id="PF01850"/>
    </source>
</evidence>
<keyword evidence="10" id="KW-1185">Reference proteome</keyword>
<evidence type="ECO:0000256" key="7">
    <source>
        <dbReference type="ARBA" id="ARBA00038093"/>
    </source>
</evidence>
<accession>A0A317C291</accession>
<comment type="caution">
    <text evidence="9">The sequence shown here is derived from an EMBL/GenBank/DDBJ whole genome shotgun (WGS) entry which is preliminary data.</text>
</comment>
<comment type="cofactor">
    <cofactor evidence="1">
        <name>Mg(2+)</name>
        <dbReference type="ChEBI" id="CHEBI:18420"/>
    </cofactor>
</comment>
<name>A0A317C291_9GAMM</name>
<dbReference type="Pfam" id="PF01850">
    <property type="entry name" value="PIN"/>
    <property type="match status" value="1"/>
</dbReference>
<dbReference type="InterPro" id="IPR002716">
    <property type="entry name" value="PIN_dom"/>
</dbReference>
<comment type="similarity">
    <text evidence="7">Belongs to the PINc/VapC protein family.</text>
</comment>
<evidence type="ECO:0000256" key="4">
    <source>
        <dbReference type="ARBA" id="ARBA00022723"/>
    </source>
</evidence>
<keyword evidence="5" id="KW-0378">Hydrolase</keyword>
<dbReference type="GO" id="GO:0016787">
    <property type="term" value="F:hydrolase activity"/>
    <property type="evidence" value="ECO:0007669"/>
    <property type="project" value="UniProtKB-KW"/>
</dbReference>
<evidence type="ECO:0000313" key="10">
    <source>
        <dbReference type="Proteomes" id="UP000245539"/>
    </source>
</evidence>
<protein>
    <submittedName>
        <fullName evidence="9">VapC toxin family PIN domain ribonuclease</fullName>
    </submittedName>
</protein>
<evidence type="ECO:0000313" key="9">
    <source>
        <dbReference type="EMBL" id="PWQ92745.1"/>
    </source>
</evidence>
<dbReference type="PANTHER" id="PTHR33653">
    <property type="entry name" value="RIBONUCLEASE VAPC2"/>
    <property type="match status" value="1"/>
</dbReference>
<reference evidence="9 10" key="1">
    <citation type="submission" date="2018-05" db="EMBL/GenBank/DDBJ databases">
        <title>Leucothrix arctica sp. nov., isolated from Arctic seawater.</title>
        <authorList>
            <person name="Choi A."/>
            <person name="Baek K."/>
        </authorList>
    </citation>
    <scope>NUCLEOTIDE SEQUENCE [LARGE SCALE GENOMIC DNA]</scope>
    <source>
        <strain evidence="9 10">JCM 18388</strain>
    </source>
</reference>
<evidence type="ECO:0000256" key="2">
    <source>
        <dbReference type="ARBA" id="ARBA00022649"/>
    </source>
</evidence>
<dbReference type="GO" id="GO:0046872">
    <property type="term" value="F:metal ion binding"/>
    <property type="evidence" value="ECO:0007669"/>
    <property type="project" value="UniProtKB-KW"/>
</dbReference>
<evidence type="ECO:0000256" key="6">
    <source>
        <dbReference type="ARBA" id="ARBA00022842"/>
    </source>
</evidence>
<sequence length="131" mass="15048">MLDTNICIYVLKKRTAELQRRFTQTPDLCISSIVCAELWYGVENSEPSTHAARKSQLELFLQNLTVLPWPEEAGRYYGHIRSTLRRNGTPIGSNDLLIAAHARYLDVLLVTNNTKEFERVDGLRLENWIVS</sequence>
<gene>
    <name evidence="9" type="ORF">DKW60_19660</name>
</gene>
<proteinExistence type="inferred from homology"/>
<dbReference type="Gene3D" id="3.40.50.1010">
    <property type="entry name" value="5'-nuclease"/>
    <property type="match status" value="1"/>
</dbReference>
<feature type="domain" description="PIN" evidence="8">
    <location>
        <begin position="1"/>
        <end position="122"/>
    </location>
</feature>
<dbReference type="CDD" id="cd09881">
    <property type="entry name" value="PIN_VapC4-5_FitB-like"/>
    <property type="match status" value="1"/>
</dbReference>
<dbReference type="EMBL" id="QGKM01000077">
    <property type="protein sequence ID" value="PWQ92745.1"/>
    <property type="molecule type" value="Genomic_DNA"/>
</dbReference>
<evidence type="ECO:0000256" key="5">
    <source>
        <dbReference type="ARBA" id="ARBA00022801"/>
    </source>
</evidence>
<evidence type="ECO:0000256" key="3">
    <source>
        <dbReference type="ARBA" id="ARBA00022722"/>
    </source>
</evidence>